<accession>A0A853L180</accession>
<keyword evidence="1" id="KW-1133">Transmembrane helix</keyword>
<feature type="transmembrane region" description="Helical" evidence="1">
    <location>
        <begin position="308"/>
        <end position="329"/>
    </location>
</feature>
<evidence type="ECO:0000256" key="1">
    <source>
        <dbReference type="SAM" id="Phobius"/>
    </source>
</evidence>
<feature type="transmembrane region" description="Helical" evidence="1">
    <location>
        <begin position="377"/>
        <end position="401"/>
    </location>
</feature>
<dbReference type="EMBL" id="JPVZ01000003">
    <property type="protein sequence ID" value="OAZ10344.1"/>
    <property type="molecule type" value="Genomic_DNA"/>
</dbReference>
<gene>
    <name evidence="2" type="ORF">TH4_08895</name>
</gene>
<evidence type="ECO:0008006" key="4">
    <source>
        <dbReference type="Google" id="ProtNLM"/>
    </source>
</evidence>
<keyword evidence="1" id="KW-0812">Transmembrane</keyword>
<dbReference type="RefSeq" id="WP_064780689.1">
    <property type="nucleotide sequence ID" value="NZ_JPVZ01000003.1"/>
</dbReference>
<protein>
    <recommendedName>
        <fullName evidence="4">Pentapeptide repeat-containing protein</fullName>
    </recommendedName>
</protein>
<organism evidence="2 3">
    <name type="scientific">Thalassospira tepidiphila MCCC 1A03514</name>
    <dbReference type="NCBI Taxonomy" id="1177930"/>
    <lineage>
        <taxon>Bacteria</taxon>
        <taxon>Pseudomonadati</taxon>
        <taxon>Pseudomonadota</taxon>
        <taxon>Alphaproteobacteria</taxon>
        <taxon>Rhodospirillales</taxon>
        <taxon>Thalassospiraceae</taxon>
        <taxon>Thalassospira</taxon>
    </lineage>
</organism>
<proteinExistence type="predicted"/>
<dbReference type="Proteomes" id="UP000094009">
    <property type="component" value="Unassembled WGS sequence"/>
</dbReference>
<comment type="caution">
    <text evidence="2">The sequence shown here is derived from an EMBL/GenBank/DDBJ whole genome shotgun (WGS) entry which is preliminary data.</text>
</comment>
<name>A0A853L180_9PROT</name>
<evidence type="ECO:0000313" key="2">
    <source>
        <dbReference type="EMBL" id="OAZ10344.1"/>
    </source>
</evidence>
<reference evidence="2 3" key="1">
    <citation type="submission" date="2014-07" db="EMBL/GenBank/DDBJ databases">
        <title>Draft genome sequence of Thalassospira tepidiphila 1-1B.</title>
        <authorList>
            <person name="Lai Q."/>
            <person name="Shao Z."/>
        </authorList>
    </citation>
    <scope>NUCLEOTIDE SEQUENCE [LARGE SCALE GENOMIC DNA]</scope>
    <source>
        <strain evidence="2 3">MCCC 1A03514</strain>
    </source>
</reference>
<dbReference type="AlphaFoldDB" id="A0A853L180"/>
<keyword evidence="1" id="KW-0472">Membrane</keyword>
<sequence>MSNKSQTDQPLTLEGDDALQLWRKGRAAWNEWIAKNSGAYINFGNTNFSHERDNDGDLSFSGYDFGTGGASFVRAEFGDGDVDFSEATFGGTEVDFSFAKLSSGDLFFTKTRFLASSSFARTDFGIGGLYFEDTFFSGDELEMSLAKIGELFFRPASIELKEINAQGLHVKGLGLFDLSESSSKLELLDLLGSSFEGPLFLKGNLNSVPNLLATRSSNQVELSELKVMLRRKSPFHNWLRHIYKVAVDPEDSVRLRRLKEIAETNKDHQTALRFSADENRARRWQETSFLGSFLDAIFSASSNYGQNILRPFVALILLTLASICLYKTFASELSLTLEKSWGHAITLAASNSLPFLPQSRSLRDDAIKVLYSDAPNLLVDAIMIGQGILSFIFLFLIGLGLRNRFRL</sequence>
<evidence type="ECO:0000313" key="3">
    <source>
        <dbReference type="Proteomes" id="UP000094009"/>
    </source>
</evidence>